<reference evidence="2" key="1">
    <citation type="submission" date="2020-05" db="UniProtKB">
        <authorList>
            <consortium name="EnsemblMetazoa"/>
        </authorList>
    </citation>
    <scope>IDENTIFICATION</scope>
    <source>
        <strain evidence="2">USDA</strain>
    </source>
</reference>
<name>A0A1I8P1J9_STOCA</name>
<keyword evidence="3" id="KW-1185">Reference proteome</keyword>
<feature type="signal peptide" evidence="1">
    <location>
        <begin position="1"/>
        <end position="20"/>
    </location>
</feature>
<proteinExistence type="predicted"/>
<dbReference type="VEuPathDB" id="VectorBase:SCAU004035"/>
<dbReference type="KEGG" id="scac:106091754"/>
<gene>
    <name evidence="2" type="primary">106091754</name>
</gene>
<dbReference type="PANTHER" id="PTHR20898">
    <property type="entry name" value="DAEDALUS ON 3-RELATED-RELATED"/>
    <property type="match status" value="1"/>
</dbReference>
<dbReference type="InterPro" id="IPR010512">
    <property type="entry name" value="DUF1091"/>
</dbReference>
<feature type="chain" id="PRO_5009325873" description="MD-2-related lipid-recognition domain-containing protein" evidence="1">
    <location>
        <begin position="21"/>
        <end position="190"/>
    </location>
</feature>
<dbReference type="Proteomes" id="UP000095300">
    <property type="component" value="Unassembled WGS sequence"/>
</dbReference>
<dbReference type="AlphaFoldDB" id="A0A1I8P1J9"/>
<evidence type="ECO:0000256" key="1">
    <source>
        <dbReference type="SAM" id="SignalP"/>
    </source>
</evidence>
<protein>
    <recommendedName>
        <fullName evidence="4">MD-2-related lipid-recognition domain-containing protein</fullName>
    </recommendedName>
</protein>
<evidence type="ECO:0008006" key="4">
    <source>
        <dbReference type="Google" id="ProtNLM"/>
    </source>
</evidence>
<sequence>MLCKLFVALLALCLLTLTLSANRRYDLKLYGFNCKNLTSRISVLECSSRNLKTPNYYALQGKIMFDRKLSENFEMRIWIYIRPSKSKNGVQFLDLKFKTCDILENAFQNPMLSKLFAEFRRTSNIPHTCPINSNFLYRMDNFTVNEKYAPTYAPLLNFTFGLDFYEKTQLLWTAKVTGSLVPKTSQGGSI</sequence>
<dbReference type="PANTHER" id="PTHR20898:SF0">
    <property type="entry name" value="DAEDALUS ON 3-RELATED"/>
    <property type="match status" value="1"/>
</dbReference>
<evidence type="ECO:0000313" key="2">
    <source>
        <dbReference type="EnsemblMetazoa" id="SCAU004035-PA"/>
    </source>
</evidence>
<dbReference type="EnsemblMetazoa" id="SCAU004035-RA">
    <property type="protein sequence ID" value="SCAU004035-PA"/>
    <property type="gene ID" value="SCAU004035"/>
</dbReference>
<organism evidence="2 3">
    <name type="scientific">Stomoxys calcitrans</name>
    <name type="common">Stable fly</name>
    <name type="synonym">Conops calcitrans</name>
    <dbReference type="NCBI Taxonomy" id="35570"/>
    <lineage>
        <taxon>Eukaryota</taxon>
        <taxon>Metazoa</taxon>
        <taxon>Ecdysozoa</taxon>
        <taxon>Arthropoda</taxon>
        <taxon>Hexapoda</taxon>
        <taxon>Insecta</taxon>
        <taxon>Pterygota</taxon>
        <taxon>Neoptera</taxon>
        <taxon>Endopterygota</taxon>
        <taxon>Diptera</taxon>
        <taxon>Brachycera</taxon>
        <taxon>Muscomorpha</taxon>
        <taxon>Muscoidea</taxon>
        <taxon>Muscidae</taxon>
        <taxon>Stomoxys</taxon>
    </lineage>
</organism>
<dbReference type="OrthoDB" id="8040949at2759"/>
<dbReference type="SMART" id="SM00697">
    <property type="entry name" value="DM8"/>
    <property type="match status" value="1"/>
</dbReference>
<dbReference type="Pfam" id="PF06477">
    <property type="entry name" value="DUF1091"/>
    <property type="match status" value="1"/>
</dbReference>
<keyword evidence="1" id="KW-0732">Signal</keyword>
<evidence type="ECO:0000313" key="3">
    <source>
        <dbReference type="Proteomes" id="UP000095300"/>
    </source>
</evidence>
<accession>A0A1I8P1J9</accession>